<dbReference type="InterPro" id="IPR012258">
    <property type="entry name" value="Acyl-CoA_oxidase"/>
</dbReference>
<dbReference type="GO" id="GO:0005504">
    <property type="term" value="F:fatty acid binding"/>
    <property type="evidence" value="ECO:0007669"/>
    <property type="project" value="TreeGrafter"/>
</dbReference>
<dbReference type="AlphaFoldDB" id="A0AAD6H4U7"/>
<reference evidence="2" key="1">
    <citation type="journal article" date="2023" name="IMA Fungus">
        <title>Comparative genomic study of the Penicillium genus elucidates a diverse pangenome and 15 lateral gene transfer events.</title>
        <authorList>
            <person name="Petersen C."/>
            <person name="Sorensen T."/>
            <person name="Nielsen M.R."/>
            <person name="Sondergaard T.E."/>
            <person name="Sorensen J.L."/>
            <person name="Fitzpatrick D.A."/>
            <person name="Frisvad J.C."/>
            <person name="Nielsen K.L."/>
        </authorList>
    </citation>
    <scope>NUCLEOTIDE SEQUENCE</scope>
    <source>
        <strain evidence="2">IBT 12815</strain>
    </source>
</reference>
<dbReference type="GO" id="GO:0003997">
    <property type="term" value="F:acyl-CoA oxidase activity"/>
    <property type="evidence" value="ECO:0007669"/>
    <property type="project" value="InterPro"/>
</dbReference>
<feature type="domain" description="Acyl-CoA oxidase C-alpha1" evidence="1">
    <location>
        <begin position="324"/>
        <end position="437"/>
    </location>
</feature>
<gene>
    <name evidence="2" type="ORF">N7537_006055</name>
</gene>
<dbReference type="GO" id="GO:0005777">
    <property type="term" value="C:peroxisome"/>
    <property type="evidence" value="ECO:0007669"/>
    <property type="project" value="InterPro"/>
</dbReference>
<proteinExistence type="predicted"/>
<dbReference type="GO" id="GO:0055088">
    <property type="term" value="P:lipid homeostasis"/>
    <property type="evidence" value="ECO:0007669"/>
    <property type="project" value="TreeGrafter"/>
</dbReference>
<comment type="caution">
    <text evidence="2">The sequence shown here is derived from an EMBL/GenBank/DDBJ whole genome shotgun (WGS) entry which is preliminary data.</text>
</comment>
<reference evidence="2" key="2">
    <citation type="submission" date="2023-01" db="EMBL/GenBank/DDBJ databases">
        <authorList>
            <person name="Petersen C."/>
        </authorList>
    </citation>
    <scope>NUCLEOTIDE SEQUENCE</scope>
    <source>
        <strain evidence="2">IBT 12815</strain>
    </source>
</reference>
<organism evidence="2 3">
    <name type="scientific">Penicillium hordei</name>
    <dbReference type="NCBI Taxonomy" id="40994"/>
    <lineage>
        <taxon>Eukaryota</taxon>
        <taxon>Fungi</taxon>
        <taxon>Dikarya</taxon>
        <taxon>Ascomycota</taxon>
        <taxon>Pezizomycotina</taxon>
        <taxon>Eurotiomycetes</taxon>
        <taxon>Eurotiomycetidae</taxon>
        <taxon>Eurotiales</taxon>
        <taxon>Aspergillaceae</taxon>
        <taxon>Penicillium</taxon>
    </lineage>
</organism>
<evidence type="ECO:0000313" key="3">
    <source>
        <dbReference type="Proteomes" id="UP001213799"/>
    </source>
</evidence>
<dbReference type="InterPro" id="IPR036250">
    <property type="entry name" value="AcylCo_DH-like_C"/>
</dbReference>
<dbReference type="PANTHER" id="PTHR10909:SF382">
    <property type="entry name" value="ACYL-COENZYME A OXIDASE"/>
    <property type="match status" value="1"/>
</dbReference>
<protein>
    <submittedName>
        <fullName evidence="2">Acyl-CoA dehydrogenase/oxidase</fullName>
    </submittedName>
</protein>
<dbReference type="GO" id="GO:0071949">
    <property type="term" value="F:FAD binding"/>
    <property type="evidence" value="ECO:0007669"/>
    <property type="project" value="InterPro"/>
</dbReference>
<evidence type="ECO:0000259" key="1">
    <source>
        <dbReference type="Pfam" id="PF22924"/>
    </source>
</evidence>
<sequence length="600" mass="65848">FLSGGIFTSESSLHGRKSIHILYTEDFPTMENGIQQQLQQLQQLNPAMEDLARSGLFKPAPRSFSLEESTRLSYQRAKAFANAYGLTLKDVLYITPKFWKLHREPLLTLDGGAFTLLSIQCNLFVGTLAPFALKRPELQPILQSALDFDISAQFMLTEVNHGLDARNIQTTATILPDGDIDLHTPSPNDAKVMPPTTPRGGIPVVAIVMARLVSEDKDCGIRPFLVQLGNGKEMCKGVISKALPQRTGAHPVDHALTYFDHVRLPRSALLGSAKETENKREGFLSSIHRVAVGTLFLSGCVVPSLKLAAFNAASFSRNRLVSGQDGNPMAVIDFRTQHMPILHTIAQYSVLEAFFISAAIAFREQSVDPRVRHGIATAFKAVALGHFNKSINAMNERCGWHGHYEHNQLLQMELEMRGASTAEGDIRVLAIRLASELLIGRYQMPPPNDPGSPIARHEASLFSEARDLLQQGAKGAHRSGRFNRDILPLALPLVEAVGHRMAYEAAIDANIDLSLLNLYESGVVKQDSAWYVEHGGLSRGVQREMEAQAVDALLPQMKDLLLASGVQAYSNAPMTSKTLWNDFVSGLEVFSGDAPSDLFP</sequence>
<dbReference type="GO" id="GO:0033540">
    <property type="term" value="P:fatty acid beta-oxidation using acyl-CoA oxidase"/>
    <property type="evidence" value="ECO:0007669"/>
    <property type="project" value="TreeGrafter"/>
</dbReference>
<dbReference type="RefSeq" id="XP_056752897.1">
    <property type="nucleotide sequence ID" value="XM_056897112.1"/>
</dbReference>
<dbReference type="Pfam" id="PF22924">
    <property type="entry name" value="ACOX_C_alpha1"/>
    <property type="match status" value="1"/>
</dbReference>
<dbReference type="InterPro" id="IPR009100">
    <property type="entry name" value="AcylCoA_DH/oxidase_NM_dom_sf"/>
</dbReference>
<keyword evidence="3" id="KW-1185">Reference proteome</keyword>
<dbReference type="Proteomes" id="UP001213799">
    <property type="component" value="Unassembled WGS sequence"/>
</dbReference>
<name>A0AAD6H4U7_9EURO</name>
<dbReference type="PANTHER" id="PTHR10909">
    <property type="entry name" value="ELECTRON TRANSPORT OXIDOREDUCTASE"/>
    <property type="match status" value="1"/>
</dbReference>
<evidence type="ECO:0000313" key="2">
    <source>
        <dbReference type="EMBL" id="KAJ5603099.1"/>
    </source>
</evidence>
<dbReference type="Gene3D" id="1.20.140.10">
    <property type="entry name" value="Butyryl-CoA Dehydrogenase, subunit A, domain 3"/>
    <property type="match status" value="1"/>
</dbReference>
<dbReference type="SUPFAM" id="SSF56645">
    <property type="entry name" value="Acyl-CoA dehydrogenase NM domain-like"/>
    <property type="match status" value="1"/>
</dbReference>
<feature type="non-terminal residue" evidence="2">
    <location>
        <position position="1"/>
    </location>
</feature>
<dbReference type="InterPro" id="IPR046373">
    <property type="entry name" value="Acyl-CoA_Oxase/DH_mid-dom_sf"/>
</dbReference>
<dbReference type="GeneID" id="81587354"/>
<dbReference type="EMBL" id="JAQJAE010000003">
    <property type="protein sequence ID" value="KAJ5603099.1"/>
    <property type="molecule type" value="Genomic_DNA"/>
</dbReference>
<accession>A0AAD6H4U7</accession>
<dbReference type="InterPro" id="IPR055060">
    <property type="entry name" value="ACOX_C_alpha1"/>
</dbReference>
<dbReference type="SUPFAM" id="SSF47203">
    <property type="entry name" value="Acyl-CoA dehydrogenase C-terminal domain-like"/>
    <property type="match status" value="1"/>
</dbReference>
<dbReference type="Gene3D" id="2.40.110.10">
    <property type="entry name" value="Butyryl-CoA Dehydrogenase, subunit A, domain 2"/>
    <property type="match status" value="1"/>
</dbReference>